<comment type="caution">
    <text evidence="2">The sequence shown here is derived from an EMBL/GenBank/DDBJ whole genome shotgun (WGS) entry which is preliminary data.</text>
</comment>
<sequence>MTTAPLADTTHPPPWTDSMDDTTLRRASEFLQLWNERSPISTNVHLTMGTDEYFVHERIIHGKSTTIDLLLENPTMVNGFKTITLEPYALTPASLETALLYQYIGSNALETGTSDAVQLLAVYNAAVKLNFSLLERDCVDKLGDCFEEILSDEVDELTEFMMAVSCVMSQEGHEWVNIRRRTQQKMLPQLSMLMQQEGFKMLLEQHPKFSLELLEAAGREIQRLTEHTNRWEAKYHQVLEKQEQQKQLKVNSAVEAVNAVEPNKDTKTQTDSSATLPEESTTSAINSDYSDTEDNEQWESCNEGCTAAVQRPRKVRAKAQFARSTTIPKRISRPVAVKSSVDQDHGPRPALVEPVLVVPDFAELPDPTRAAIHEPIETTHTPQSSSKSAPKDSFKPWLNQDSSHDISRWYDMPGSFQPSAGPQESSHASGGGNHVGNAPRNAVAGATTLDQQPARVDGTGRSVAQHAQAAQKPTKKLKSSILADGPPITCTPS</sequence>
<dbReference type="OrthoDB" id="4851198at2759"/>
<dbReference type="EMBL" id="AMCV02000059">
    <property type="protein sequence ID" value="TDZ13866.1"/>
    <property type="molecule type" value="Genomic_DNA"/>
</dbReference>
<name>A0A484FAE6_COLOR</name>
<reference evidence="3" key="2">
    <citation type="journal article" date="2019" name="Mol. Plant Microbe Interact.">
        <title>Genome sequence resources for four phytopathogenic fungi from the Colletotrichum orbiculare species complex.</title>
        <authorList>
            <person name="Gan P."/>
            <person name="Tsushima A."/>
            <person name="Narusaka M."/>
            <person name="Narusaka Y."/>
            <person name="Takano Y."/>
            <person name="Kubo Y."/>
            <person name="Shirasu K."/>
        </authorList>
    </citation>
    <scope>GENOME REANNOTATION</scope>
    <source>
        <strain evidence="3">104-T / ATCC 96160 / CBS 514.97 / LARS 414 / MAFF 240422</strain>
    </source>
</reference>
<dbReference type="AlphaFoldDB" id="A0A484FAE6"/>
<feature type="compositionally biased region" description="Polar residues" evidence="1">
    <location>
        <begin position="378"/>
        <end position="388"/>
    </location>
</feature>
<dbReference type="Proteomes" id="UP000014480">
    <property type="component" value="Unassembled WGS sequence"/>
</dbReference>
<evidence type="ECO:0000313" key="2">
    <source>
        <dbReference type="EMBL" id="TDZ13866.1"/>
    </source>
</evidence>
<feature type="region of interest" description="Disordered" evidence="1">
    <location>
        <begin position="260"/>
        <end position="297"/>
    </location>
</feature>
<evidence type="ECO:0008006" key="4">
    <source>
        <dbReference type="Google" id="ProtNLM"/>
    </source>
</evidence>
<keyword evidence="3" id="KW-1185">Reference proteome</keyword>
<evidence type="ECO:0000313" key="3">
    <source>
        <dbReference type="Proteomes" id="UP000014480"/>
    </source>
</evidence>
<reference evidence="3" key="1">
    <citation type="journal article" date="2013" name="New Phytol.">
        <title>Comparative genomic and transcriptomic analyses reveal the hemibiotrophic stage shift of Colletotrichum fungi.</title>
        <authorList>
            <person name="Gan P."/>
            <person name="Ikeda K."/>
            <person name="Irieda H."/>
            <person name="Narusaka M."/>
            <person name="O'Connell R.J."/>
            <person name="Narusaka Y."/>
            <person name="Takano Y."/>
            <person name="Kubo Y."/>
            <person name="Shirasu K."/>
        </authorList>
    </citation>
    <scope>NUCLEOTIDE SEQUENCE [LARGE SCALE GENOMIC DNA]</scope>
    <source>
        <strain evidence="3">104-T / ATCC 96160 / CBS 514.97 / LARS 414 / MAFF 240422</strain>
    </source>
</reference>
<organism evidence="2 3">
    <name type="scientific">Colletotrichum orbiculare (strain 104-T / ATCC 96160 / CBS 514.97 / LARS 414 / MAFF 240422)</name>
    <name type="common">Cucumber anthracnose fungus</name>
    <name type="synonym">Colletotrichum lagenarium</name>
    <dbReference type="NCBI Taxonomy" id="1213857"/>
    <lineage>
        <taxon>Eukaryota</taxon>
        <taxon>Fungi</taxon>
        <taxon>Dikarya</taxon>
        <taxon>Ascomycota</taxon>
        <taxon>Pezizomycotina</taxon>
        <taxon>Sordariomycetes</taxon>
        <taxon>Hypocreomycetidae</taxon>
        <taxon>Glomerellales</taxon>
        <taxon>Glomerellaceae</taxon>
        <taxon>Colletotrichum</taxon>
        <taxon>Colletotrichum orbiculare species complex</taxon>
    </lineage>
</organism>
<evidence type="ECO:0000256" key="1">
    <source>
        <dbReference type="SAM" id="MobiDB-lite"/>
    </source>
</evidence>
<protein>
    <recommendedName>
        <fullName evidence="4">BTB domain-containing protein</fullName>
    </recommendedName>
</protein>
<feature type="region of interest" description="Disordered" evidence="1">
    <location>
        <begin position="1"/>
        <end position="21"/>
    </location>
</feature>
<feature type="region of interest" description="Disordered" evidence="1">
    <location>
        <begin position="376"/>
        <end position="493"/>
    </location>
</feature>
<gene>
    <name evidence="2" type="ORF">Cob_v013022</name>
</gene>
<feature type="compositionally biased region" description="Polar residues" evidence="1">
    <location>
        <begin position="416"/>
        <end position="428"/>
    </location>
</feature>
<accession>A0A484FAE6</accession>
<feature type="compositionally biased region" description="Polar residues" evidence="1">
    <location>
        <begin position="269"/>
        <end position="289"/>
    </location>
</feature>
<proteinExistence type="predicted"/>